<dbReference type="NCBIfam" id="NF004878">
    <property type="entry name" value="PRK06241.1-3"/>
    <property type="match status" value="1"/>
</dbReference>
<evidence type="ECO:0000259" key="8">
    <source>
        <dbReference type="Pfam" id="PF00391"/>
    </source>
</evidence>
<dbReference type="Pfam" id="PF01326">
    <property type="entry name" value="PPDK_N"/>
    <property type="match status" value="1"/>
</dbReference>
<dbReference type="Proteomes" id="UP000315343">
    <property type="component" value="Unassembled WGS sequence"/>
</dbReference>
<sequence>MNSYVLSFKEIDKTKLMVVGGKGLNLGELSKIEGILVPEGFCITTEAYKKAVECEELNMLLDKLSSLQARDREKIEEISGKIRKAIEEKEISEEIKSDIINCLYKFGEKDAYAVRSSATAEDLPLASFAGQQDTYLNVIGIDSILHYIKKCWASLFTDRAVIYRIQNGFDHHKVYLSVVIQKMIFPEVSGIMFTADPVTFNRKVLSIDASYGLGEALVSGLVNADNYKVRDGKIIHKKISIKKLAISPLNQGGTEERKIELEKQNVLTLSDEQILQLEEIGRNIEYYFGHPQDIEWCLFDGMFYIVQSRPITTLYPIPEEEDSNNRVYVSLGHLQMMTEDIKPLGMSFCQMLSFWFGQNLKPAGGRLFIDGTYDLSSPIGRKVLISSAGNADILMKNALVNLMKNIDFINKLPKGKGTINAGTGALAWIIPAIKVYRKNDVKDIKDIITYNEKLIVDMEQKIKTLSGEKLFEFILKDTNDLKDVLTGPENMKMMVVGGFVSSWINKKIEKWLGEKGAADMLSKSVENNVTTEMGFALLEIADVSRQYPEVIEYLNNASDETFFDDLSKLEGGKTVGTAMEKFLERYGMRCPGEIDITKTRWSEKPTAIIPMILSNIKSVEETTSVDKFEQGRLEALAKKQELLGRIEQLPGGKSKVKKTKKMISVLRNVIGFREYPKYSFIKRFQIYKNALIKEANALLQKGLINDIEDIYYLYFDELRDVVKTQKIDYNLIAKRKEAYKTYEKLTPPRVLTSEGEVISGEYNTENIPEGAFVGVPVSAGIIEGTARVVLKLEDASIEEGDILITSFTDPSWTPLFVSIKGLVTEVGGLMTHGAVVTREYGIPAVVGVENATKLIKDGQRIRVNGTEGYIEILQQDS</sequence>
<dbReference type="PANTHER" id="PTHR43615">
    <property type="entry name" value="PHOSPHOENOLPYRUVATE SYNTHASE-RELATED"/>
    <property type="match status" value="1"/>
</dbReference>
<dbReference type="InterPro" id="IPR008279">
    <property type="entry name" value="PEP-util_enz_mobile_dom"/>
</dbReference>
<comment type="catalytic activity">
    <reaction evidence="3">
        <text>rifampicin + ATP + H2O = 21-phosphorifampicin + AMP + phosphate + 2 H(+)</text>
        <dbReference type="Rhea" id="RHEA:56304"/>
        <dbReference type="ChEBI" id="CHEBI:15377"/>
        <dbReference type="ChEBI" id="CHEBI:15378"/>
        <dbReference type="ChEBI" id="CHEBI:30616"/>
        <dbReference type="ChEBI" id="CHEBI:43474"/>
        <dbReference type="ChEBI" id="CHEBI:71365"/>
        <dbReference type="ChEBI" id="CHEBI:140195"/>
        <dbReference type="ChEBI" id="CHEBI:456215"/>
        <dbReference type="EC" id="2.7.9.6"/>
    </reaction>
    <physiologicalReaction direction="left-to-right" evidence="3">
        <dbReference type="Rhea" id="RHEA:56305"/>
    </physiologicalReaction>
</comment>
<dbReference type="Pfam" id="PF00391">
    <property type="entry name" value="PEP-utilizers"/>
    <property type="match status" value="1"/>
</dbReference>
<dbReference type="FunFam" id="3.50.30.10:FF:000007">
    <property type="entry name" value="Phosphoenolpyruvate synthase"/>
    <property type="match status" value="1"/>
</dbReference>
<evidence type="ECO:0000256" key="7">
    <source>
        <dbReference type="ARBA" id="ARBA00076136"/>
    </source>
</evidence>
<dbReference type="InterPro" id="IPR013815">
    <property type="entry name" value="ATP_grasp_subdomain_1"/>
</dbReference>
<comment type="similarity">
    <text evidence="4">Belongs to the rifampicin phosphotransferase family.</text>
</comment>
<evidence type="ECO:0000256" key="5">
    <source>
        <dbReference type="ARBA" id="ARBA00066332"/>
    </source>
</evidence>
<dbReference type="AlphaFoldDB" id="A0A562J4W0"/>
<gene>
    <name evidence="10" type="ORF">LY60_03071</name>
</gene>
<evidence type="ECO:0000259" key="9">
    <source>
        <dbReference type="Pfam" id="PF01326"/>
    </source>
</evidence>
<evidence type="ECO:0000256" key="2">
    <source>
        <dbReference type="ARBA" id="ARBA00022840"/>
    </source>
</evidence>
<organism evidence="10 11">
    <name type="scientific">Sedimentibacter saalensis</name>
    <dbReference type="NCBI Taxonomy" id="130788"/>
    <lineage>
        <taxon>Bacteria</taxon>
        <taxon>Bacillati</taxon>
        <taxon>Bacillota</taxon>
        <taxon>Tissierellia</taxon>
        <taxon>Sedimentibacter</taxon>
    </lineage>
</organism>
<dbReference type="NCBIfam" id="NF041857">
    <property type="entry name" value="RIF_Ptrans_rph"/>
    <property type="match status" value="1"/>
</dbReference>
<protein>
    <recommendedName>
        <fullName evidence="6">Rifampicin phosphotransferase</fullName>
        <ecNumber evidence="5">2.7.9.6</ecNumber>
    </recommendedName>
    <alternativeName>
        <fullName evidence="7">Rifampin phosphotransferase</fullName>
    </alternativeName>
</protein>
<feature type="domain" description="Pyruvate phosphate dikinase AMP/ATP-binding" evidence="9">
    <location>
        <begin position="18"/>
        <end position="315"/>
    </location>
</feature>
<dbReference type="InterPro" id="IPR036637">
    <property type="entry name" value="Phosphohistidine_dom_sf"/>
</dbReference>
<proteinExistence type="inferred from homology"/>
<keyword evidence="11" id="KW-1185">Reference proteome</keyword>
<evidence type="ECO:0000256" key="1">
    <source>
        <dbReference type="ARBA" id="ARBA00022741"/>
    </source>
</evidence>
<dbReference type="PANTHER" id="PTHR43615:SF1">
    <property type="entry name" value="PPDK_N DOMAIN-CONTAINING PROTEIN"/>
    <property type="match status" value="1"/>
</dbReference>
<evidence type="ECO:0000313" key="10">
    <source>
        <dbReference type="EMBL" id="TWH78229.1"/>
    </source>
</evidence>
<dbReference type="Gene3D" id="3.30.470.20">
    <property type="entry name" value="ATP-grasp fold, B domain"/>
    <property type="match status" value="1"/>
</dbReference>
<dbReference type="FunFam" id="3.30.1490.20:FF:000010">
    <property type="entry name" value="Phosphoenolpyruvate synthase"/>
    <property type="match status" value="1"/>
</dbReference>
<dbReference type="RefSeq" id="WP_145085650.1">
    <property type="nucleotide sequence ID" value="NZ_VLKH01000010.1"/>
</dbReference>
<evidence type="ECO:0000313" key="11">
    <source>
        <dbReference type="Proteomes" id="UP000315343"/>
    </source>
</evidence>
<keyword evidence="1" id="KW-0547">Nucleotide-binding</keyword>
<keyword evidence="10" id="KW-0670">Pyruvate</keyword>
<evidence type="ECO:0000256" key="4">
    <source>
        <dbReference type="ARBA" id="ARBA00061332"/>
    </source>
</evidence>
<dbReference type="NCBIfam" id="NF004877">
    <property type="entry name" value="PRK06241.1-2"/>
    <property type="match status" value="1"/>
</dbReference>
<dbReference type="InterPro" id="IPR002192">
    <property type="entry name" value="PPDK_AMP/ATP-bd"/>
</dbReference>
<reference evidence="10 11" key="1">
    <citation type="submission" date="2019-07" db="EMBL/GenBank/DDBJ databases">
        <title>Genomic Encyclopedia of Type Strains, Phase I: the one thousand microbial genomes (KMG-I) project.</title>
        <authorList>
            <person name="Kyrpides N."/>
        </authorList>
    </citation>
    <scope>NUCLEOTIDE SEQUENCE [LARGE SCALE GENOMIC DNA]</scope>
    <source>
        <strain evidence="10 11">DSM 13558</strain>
    </source>
</reference>
<dbReference type="SUPFAM" id="SSF56059">
    <property type="entry name" value="Glutathione synthetase ATP-binding domain-like"/>
    <property type="match status" value="1"/>
</dbReference>
<dbReference type="OrthoDB" id="9765468at2"/>
<dbReference type="NCBIfam" id="NF004879">
    <property type="entry name" value="PRK06241.1-4"/>
    <property type="match status" value="1"/>
</dbReference>
<name>A0A562J4W0_9FIRM</name>
<comment type="caution">
    <text evidence="10">The sequence shown here is derived from an EMBL/GenBank/DDBJ whole genome shotgun (WGS) entry which is preliminary data.</text>
</comment>
<dbReference type="Gene3D" id="3.30.1490.20">
    <property type="entry name" value="ATP-grasp fold, A domain"/>
    <property type="match status" value="1"/>
</dbReference>
<dbReference type="EC" id="2.7.9.6" evidence="5"/>
<dbReference type="GO" id="GO:0016301">
    <property type="term" value="F:kinase activity"/>
    <property type="evidence" value="ECO:0007669"/>
    <property type="project" value="InterPro"/>
</dbReference>
<feature type="domain" description="PEP-utilising enzyme mobile" evidence="8">
    <location>
        <begin position="797"/>
        <end position="868"/>
    </location>
</feature>
<dbReference type="Gene3D" id="3.50.30.10">
    <property type="entry name" value="Phosphohistidine domain"/>
    <property type="match status" value="1"/>
</dbReference>
<keyword evidence="2" id="KW-0067">ATP-binding</keyword>
<dbReference type="InterPro" id="IPR051549">
    <property type="entry name" value="PEP_Utilizing_Enz"/>
</dbReference>
<dbReference type="EMBL" id="VLKH01000010">
    <property type="protein sequence ID" value="TWH78229.1"/>
    <property type="molecule type" value="Genomic_DNA"/>
</dbReference>
<dbReference type="SUPFAM" id="SSF52009">
    <property type="entry name" value="Phosphohistidine domain"/>
    <property type="match status" value="1"/>
</dbReference>
<accession>A0A562J4W0</accession>
<evidence type="ECO:0000256" key="3">
    <source>
        <dbReference type="ARBA" id="ARBA00051922"/>
    </source>
</evidence>
<evidence type="ECO:0000256" key="6">
    <source>
        <dbReference type="ARBA" id="ARBA00074400"/>
    </source>
</evidence>
<dbReference type="GO" id="GO:0005524">
    <property type="term" value="F:ATP binding"/>
    <property type="evidence" value="ECO:0007669"/>
    <property type="project" value="UniProtKB-KW"/>
</dbReference>